<dbReference type="AlphaFoldDB" id="A0A820JG27"/>
<protein>
    <submittedName>
        <fullName evidence="1">Uncharacterized protein</fullName>
    </submittedName>
</protein>
<proteinExistence type="predicted"/>
<dbReference type="Proteomes" id="UP000663836">
    <property type="component" value="Unassembled WGS sequence"/>
</dbReference>
<name>A0A820JG27_9BILA</name>
<evidence type="ECO:0000313" key="1">
    <source>
        <dbReference type="EMBL" id="CAF4323512.1"/>
    </source>
</evidence>
<dbReference type="EMBL" id="CAJOBD010042281">
    <property type="protein sequence ID" value="CAF4323512.1"/>
    <property type="molecule type" value="Genomic_DNA"/>
</dbReference>
<organism evidence="1 2">
    <name type="scientific">Rotaria sordida</name>
    <dbReference type="NCBI Taxonomy" id="392033"/>
    <lineage>
        <taxon>Eukaryota</taxon>
        <taxon>Metazoa</taxon>
        <taxon>Spiralia</taxon>
        <taxon>Gnathifera</taxon>
        <taxon>Rotifera</taxon>
        <taxon>Eurotatoria</taxon>
        <taxon>Bdelloidea</taxon>
        <taxon>Philodinida</taxon>
        <taxon>Philodinidae</taxon>
        <taxon>Rotaria</taxon>
    </lineage>
</organism>
<sequence length="36" mass="4412">EQFEEINQKLIKLIDNINEILEELRYDQEEFTAIET</sequence>
<accession>A0A820JG27</accession>
<evidence type="ECO:0000313" key="2">
    <source>
        <dbReference type="Proteomes" id="UP000663836"/>
    </source>
</evidence>
<feature type="non-terminal residue" evidence="1">
    <location>
        <position position="1"/>
    </location>
</feature>
<gene>
    <name evidence="1" type="ORF">JBS370_LOCUS41093</name>
</gene>
<comment type="caution">
    <text evidence="1">The sequence shown here is derived from an EMBL/GenBank/DDBJ whole genome shotgun (WGS) entry which is preliminary data.</text>
</comment>
<reference evidence="1" key="1">
    <citation type="submission" date="2021-02" db="EMBL/GenBank/DDBJ databases">
        <authorList>
            <person name="Nowell W R."/>
        </authorList>
    </citation>
    <scope>NUCLEOTIDE SEQUENCE</scope>
</reference>